<feature type="region of interest" description="Disordered" evidence="1">
    <location>
        <begin position="177"/>
        <end position="263"/>
    </location>
</feature>
<feature type="compositionally biased region" description="Low complexity" evidence="1">
    <location>
        <begin position="253"/>
        <end position="263"/>
    </location>
</feature>
<feature type="region of interest" description="Disordered" evidence="1">
    <location>
        <begin position="108"/>
        <end position="142"/>
    </location>
</feature>
<sequence>MPFESTEQVTQKSLKLILPAPAELDACSNSSRPSSPSPSPSATHSSPVSPNSPSSPPAKYHRRASIASSSSTPSSTLSIIWQPLSALPSPPALSDVVASAFFALEETSGETTASDSGVWADVEDSDDEARRRRVSRSRVRKGKRFSSVAPTAVLAFHPPNPLLLAGTAKSTLNASFSGSTFIQPRDPRFGIASPTPSSSSARRPPRIRGAPVLYRQDRIRPCTCGAEFEDSSTTTSSESEEDEQSSEEEEGRSSVGVGEKLGE</sequence>
<feature type="compositionally biased region" description="Low complexity" evidence="1">
    <location>
        <begin position="28"/>
        <end position="52"/>
    </location>
</feature>
<gene>
    <name evidence="2" type="ORF">BCR35DRAFT_307949</name>
</gene>
<feature type="compositionally biased region" description="Acidic residues" evidence="1">
    <location>
        <begin position="238"/>
        <end position="250"/>
    </location>
</feature>
<dbReference type="AlphaFoldDB" id="A0A1Y2EGE0"/>
<reference evidence="2 3" key="1">
    <citation type="submission" date="2016-07" db="EMBL/GenBank/DDBJ databases">
        <title>Pervasive Adenine N6-methylation of Active Genes in Fungi.</title>
        <authorList>
            <consortium name="DOE Joint Genome Institute"/>
            <person name="Mondo S.J."/>
            <person name="Dannebaum R.O."/>
            <person name="Kuo R.C."/>
            <person name="Labutti K."/>
            <person name="Haridas S."/>
            <person name="Kuo A."/>
            <person name="Salamov A."/>
            <person name="Ahrendt S.R."/>
            <person name="Lipzen A."/>
            <person name="Sullivan W."/>
            <person name="Andreopoulos W.B."/>
            <person name="Clum A."/>
            <person name="Lindquist E."/>
            <person name="Daum C."/>
            <person name="Ramamoorthy G.K."/>
            <person name="Gryganskyi A."/>
            <person name="Culley D."/>
            <person name="Magnuson J.K."/>
            <person name="James T.Y."/>
            <person name="O'Malley M.A."/>
            <person name="Stajich J.E."/>
            <person name="Spatafora J.W."/>
            <person name="Visel A."/>
            <person name="Grigoriev I.V."/>
        </authorList>
    </citation>
    <scope>NUCLEOTIDE SEQUENCE [LARGE SCALE GENOMIC DNA]</scope>
    <source>
        <strain evidence="2 3">62-1032</strain>
    </source>
</reference>
<accession>A0A1Y2EGE0</accession>
<dbReference type="Proteomes" id="UP000193467">
    <property type="component" value="Unassembled WGS sequence"/>
</dbReference>
<dbReference type="EMBL" id="MCGR01000055">
    <property type="protein sequence ID" value="ORY70643.1"/>
    <property type="molecule type" value="Genomic_DNA"/>
</dbReference>
<evidence type="ECO:0000313" key="2">
    <source>
        <dbReference type="EMBL" id="ORY70643.1"/>
    </source>
</evidence>
<keyword evidence="3" id="KW-1185">Reference proteome</keyword>
<feature type="compositionally biased region" description="Low complexity" evidence="1">
    <location>
        <begin position="65"/>
        <end position="75"/>
    </location>
</feature>
<evidence type="ECO:0000313" key="3">
    <source>
        <dbReference type="Proteomes" id="UP000193467"/>
    </source>
</evidence>
<feature type="compositionally biased region" description="Basic residues" evidence="1">
    <location>
        <begin position="131"/>
        <end position="142"/>
    </location>
</feature>
<evidence type="ECO:0000256" key="1">
    <source>
        <dbReference type="SAM" id="MobiDB-lite"/>
    </source>
</evidence>
<feature type="compositionally biased region" description="Low complexity" evidence="1">
    <location>
        <begin position="190"/>
        <end position="211"/>
    </location>
</feature>
<comment type="caution">
    <text evidence="2">The sequence shown here is derived from an EMBL/GenBank/DDBJ whole genome shotgun (WGS) entry which is preliminary data.</text>
</comment>
<proteinExistence type="predicted"/>
<protein>
    <submittedName>
        <fullName evidence="2">Uncharacterized protein</fullName>
    </submittedName>
</protein>
<organism evidence="2 3">
    <name type="scientific">Leucosporidium creatinivorum</name>
    <dbReference type="NCBI Taxonomy" id="106004"/>
    <lineage>
        <taxon>Eukaryota</taxon>
        <taxon>Fungi</taxon>
        <taxon>Dikarya</taxon>
        <taxon>Basidiomycota</taxon>
        <taxon>Pucciniomycotina</taxon>
        <taxon>Microbotryomycetes</taxon>
        <taxon>Leucosporidiales</taxon>
        <taxon>Leucosporidium</taxon>
    </lineage>
</organism>
<feature type="region of interest" description="Disordered" evidence="1">
    <location>
        <begin position="23"/>
        <end position="75"/>
    </location>
</feature>
<name>A0A1Y2EGE0_9BASI</name>
<dbReference type="InParanoid" id="A0A1Y2EGE0"/>